<gene>
    <name evidence="2" type="ORF">KACC15558_25880</name>
</gene>
<dbReference type="Proteomes" id="UP001498935">
    <property type="component" value="Unassembled WGS sequence"/>
</dbReference>
<evidence type="ECO:0000313" key="2">
    <source>
        <dbReference type="EMBL" id="GAA5341547.1"/>
    </source>
</evidence>
<dbReference type="EMBL" id="BAABNP010000011">
    <property type="protein sequence ID" value="GAA5341547.1"/>
    <property type="molecule type" value="Genomic_DNA"/>
</dbReference>
<protein>
    <recommendedName>
        <fullName evidence="4">DUF3618 domain-containing protein</fullName>
    </recommendedName>
</protein>
<accession>A0ABP9U3X2</accession>
<reference evidence="2 3" key="1">
    <citation type="submission" date="2024-02" db="EMBL/GenBank/DDBJ databases">
        <title>Characterization of antibiotic resistant novel bacterial strains and their environmental applications.</title>
        <authorList>
            <person name="Manzoor S."/>
            <person name="Abbas S."/>
            <person name="Arshad M."/>
            <person name="Li W.J."/>
            <person name="Ahmed I."/>
        </authorList>
    </citation>
    <scope>NUCLEOTIDE SEQUENCE [LARGE SCALE GENOMIC DNA]</scope>
    <source>
        <strain evidence="2 3">KACC 15558</strain>
    </source>
</reference>
<dbReference type="RefSeq" id="WP_342038607.1">
    <property type="nucleotide sequence ID" value="NZ_BAABBK010000011.1"/>
</dbReference>
<name>A0ABP9U3X2_9MICO</name>
<keyword evidence="3" id="KW-1185">Reference proteome</keyword>
<comment type="caution">
    <text evidence="2">The sequence shown here is derived from an EMBL/GenBank/DDBJ whole genome shotgun (WGS) entry which is preliminary data.</text>
</comment>
<organism evidence="2 3">
    <name type="scientific">Brevibacterium ammoniilyticum</name>
    <dbReference type="NCBI Taxonomy" id="1046555"/>
    <lineage>
        <taxon>Bacteria</taxon>
        <taxon>Bacillati</taxon>
        <taxon>Actinomycetota</taxon>
        <taxon>Actinomycetes</taxon>
        <taxon>Micrococcales</taxon>
        <taxon>Brevibacteriaceae</taxon>
        <taxon>Brevibacterium</taxon>
    </lineage>
</organism>
<feature type="region of interest" description="Disordered" evidence="1">
    <location>
        <begin position="136"/>
        <end position="161"/>
    </location>
</feature>
<sequence length="161" mass="17308">MSPVTDPAEVARALAEHAERLDQAKSVLREHSEQVADVVDHLIRMPSSLGRVLDAAGDAFQEHGATAVTTTGSRSRGSMRAAFAGGLLATASSQASGLRSTLMGVGSEASSLVWPKHDPLAAEELRNYRSFLEQRERQLDADSDARPRAVRSQERDPIAHP</sequence>
<evidence type="ECO:0008006" key="4">
    <source>
        <dbReference type="Google" id="ProtNLM"/>
    </source>
</evidence>
<evidence type="ECO:0000313" key="3">
    <source>
        <dbReference type="Proteomes" id="UP001498935"/>
    </source>
</evidence>
<evidence type="ECO:0000256" key="1">
    <source>
        <dbReference type="SAM" id="MobiDB-lite"/>
    </source>
</evidence>
<proteinExistence type="predicted"/>